<dbReference type="GO" id="GO:0009089">
    <property type="term" value="P:lysine biosynthetic process via diaminopimelate"/>
    <property type="evidence" value="ECO:0007669"/>
    <property type="project" value="UniProtKB-UniRule"/>
</dbReference>
<dbReference type="AlphaFoldDB" id="A0A6N4A386"/>
<organism evidence="16 17">
    <name type="scientific">Oenococcus oeni</name>
    <name type="common">Leuconostoc oenos</name>
    <dbReference type="NCBI Taxonomy" id="1247"/>
    <lineage>
        <taxon>Bacteria</taxon>
        <taxon>Bacillati</taxon>
        <taxon>Bacillota</taxon>
        <taxon>Bacilli</taxon>
        <taxon>Lactobacillales</taxon>
        <taxon>Lactobacillaceae</taxon>
        <taxon>Oenococcus</taxon>
    </lineage>
</organism>
<dbReference type="PROSITE" id="PS00666">
    <property type="entry name" value="DHDPS_2"/>
    <property type="match status" value="1"/>
</dbReference>
<evidence type="ECO:0000256" key="1">
    <source>
        <dbReference type="ARBA" id="ARBA00003294"/>
    </source>
</evidence>
<reference evidence="16 17" key="1">
    <citation type="journal article" date="2016" name="BMC Genomics">
        <title>Consensus pan-genome assembly of the specialised wine bacterium Oenococcus oeni.</title>
        <authorList>
            <person name="Sternes P.R."/>
            <person name="Borneman A.R."/>
        </authorList>
    </citation>
    <scope>NUCLEOTIDE SEQUENCE [LARGE SCALE GENOMIC DNA]</scope>
    <source>
        <strain evidence="16 17">AWRIB661</strain>
    </source>
</reference>
<name>A0A6N4A386_OENOE</name>
<comment type="pathway">
    <text evidence="2 12">Amino-acid biosynthesis; L-lysine biosynthesis via DAP pathway; (S)-tetrahydrodipicolinate from L-aspartate: step 3/4.</text>
</comment>
<evidence type="ECO:0000256" key="4">
    <source>
        <dbReference type="ARBA" id="ARBA00012086"/>
    </source>
</evidence>
<keyword evidence="5 12" id="KW-0963">Cytoplasm</keyword>
<comment type="catalytic activity">
    <reaction evidence="11 12">
        <text>L-aspartate 4-semialdehyde + pyruvate = (2S,4S)-4-hydroxy-2,3,4,5-tetrahydrodipicolinate + H2O + H(+)</text>
        <dbReference type="Rhea" id="RHEA:34171"/>
        <dbReference type="ChEBI" id="CHEBI:15361"/>
        <dbReference type="ChEBI" id="CHEBI:15377"/>
        <dbReference type="ChEBI" id="CHEBI:15378"/>
        <dbReference type="ChEBI" id="CHEBI:67139"/>
        <dbReference type="ChEBI" id="CHEBI:537519"/>
        <dbReference type="EC" id="4.3.3.7"/>
    </reaction>
</comment>
<dbReference type="GO" id="GO:0019877">
    <property type="term" value="P:diaminopimelate biosynthetic process"/>
    <property type="evidence" value="ECO:0007669"/>
    <property type="project" value="UniProtKB-UniRule"/>
</dbReference>
<dbReference type="SMART" id="SM01130">
    <property type="entry name" value="DHDPS"/>
    <property type="match status" value="1"/>
</dbReference>
<comment type="function">
    <text evidence="1 12">Catalyzes the condensation of (S)-aspartate-beta-semialdehyde [(S)-ASA] and pyruvate to 4-hydroxy-tetrahydrodipicolinate (HTPA).</text>
</comment>
<dbReference type="EMBL" id="MLOK01000031">
    <property type="protein sequence ID" value="OIM21559.1"/>
    <property type="molecule type" value="Genomic_DNA"/>
</dbReference>
<evidence type="ECO:0000256" key="9">
    <source>
        <dbReference type="ARBA" id="ARBA00023239"/>
    </source>
</evidence>
<dbReference type="HAMAP" id="MF_00418">
    <property type="entry name" value="DapA"/>
    <property type="match status" value="1"/>
</dbReference>
<feature type="site" description="Part of a proton relay during catalysis" evidence="12">
    <location>
        <position position="113"/>
    </location>
</feature>
<evidence type="ECO:0000256" key="7">
    <source>
        <dbReference type="ARBA" id="ARBA00022915"/>
    </source>
</evidence>
<dbReference type="SUPFAM" id="SSF51569">
    <property type="entry name" value="Aldolase"/>
    <property type="match status" value="1"/>
</dbReference>
<dbReference type="PANTHER" id="PTHR12128">
    <property type="entry name" value="DIHYDRODIPICOLINATE SYNTHASE"/>
    <property type="match status" value="1"/>
</dbReference>
<dbReference type="Gene3D" id="3.20.20.70">
    <property type="entry name" value="Aldolase class I"/>
    <property type="match status" value="1"/>
</dbReference>
<feature type="site" description="Part of a proton relay during catalysis" evidence="12">
    <location>
        <position position="49"/>
    </location>
</feature>
<keyword evidence="7 12" id="KW-0220">Diaminopimelate biosynthesis</keyword>
<comment type="subunit">
    <text evidence="12">Homotetramer; dimer of dimers.</text>
</comment>
<evidence type="ECO:0000256" key="5">
    <source>
        <dbReference type="ARBA" id="ARBA00022490"/>
    </source>
</evidence>
<gene>
    <name evidence="12" type="primary">dapA</name>
    <name evidence="16" type="ORF">ATX59_03655</name>
</gene>
<dbReference type="RefSeq" id="WP_032818861.1">
    <property type="nucleotide sequence ID" value="NZ_MLOK01000031.1"/>
</dbReference>
<evidence type="ECO:0000256" key="14">
    <source>
        <dbReference type="PIRSR" id="PIRSR001365-1"/>
    </source>
</evidence>
<dbReference type="InterPro" id="IPR013785">
    <property type="entry name" value="Aldolase_TIM"/>
</dbReference>
<evidence type="ECO:0000256" key="3">
    <source>
        <dbReference type="ARBA" id="ARBA00007592"/>
    </source>
</evidence>
<evidence type="ECO:0000256" key="6">
    <source>
        <dbReference type="ARBA" id="ARBA00022605"/>
    </source>
</evidence>
<evidence type="ECO:0000256" key="12">
    <source>
        <dbReference type="HAMAP-Rule" id="MF_00418"/>
    </source>
</evidence>
<feature type="active site" description="Schiff-base intermediate with substrate" evidence="12 14">
    <location>
        <position position="167"/>
    </location>
</feature>
<accession>A0A6N4A386</accession>
<dbReference type="NCBIfam" id="TIGR00674">
    <property type="entry name" value="dapA"/>
    <property type="match status" value="1"/>
</dbReference>
<keyword evidence="8 12" id="KW-0457">Lysine biosynthesis</keyword>
<sequence length="292" mass="32035">MTNLLENTNLLTAIITPFDKNNRIDFQVYRRLIDSQISDGVKGFVISGTTGEAPTLIHDEKIELFKRTVDFVSGRAKVIVGTGSNNTKETIEFTKEAGRINGIDAALIVTPYYNKPDQAGMIAHFSTIADESPLPIVIYNIPGRSISALTVESLLKLADHPNIIAVKQCNSDYDMSELIEHAPKDFLVYTGEDGQSFLNYALGGAGTISVASHFYAKEFADMFSAIDNGDFKKAAEDFRFINPRVKALFSYPSPAPVKAVFKRSGIDVGIPRLPILPLDKAQTDGIMQVLKL</sequence>
<keyword evidence="6 12" id="KW-0028">Amino-acid biosynthesis</keyword>
<feature type="active site" description="Proton donor/acceptor" evidence="12 14">
    <location>
        <position position="139"/>
    </location>
</feature>
<dbReference type="InterPro" id="IPR005263">
    <property type="entry name" value="DapA"/>
</dbReference>
<dbReference type="PIRSF" id="PIRSF001365">
    <property type="entry name" value="DHDPS"/>
    <property type="match status" value="1"/>
</dbReference>
<dbReference type="CDD" id="cd00950">
    <property type="entry name" value="DHDPS"/>
    <property type="match status" value="1"/>
</dbReference>
<comment type="similarity">
    <text evidence="3 12 13">Belongs to the DapA family.</text>
</comment>
<comment type="caution">
    <text evidence="16">The sequence shown here is derived from an EMBL/GenBank/DDBJ whole genome shotgun (WGS) entry which is preliminary data.</text>
</comment>
<dbReference type="Proteomes" id="UP000181728">
    <property type="component" value="Unassembled WGS sequence"/>
</dbReference>
<evidence type="ECO:0000256" key="13">
    <source>
        <dbReference type="PIRNR" id="PIRNR001365"/>
    </source>
</evidence>
<evidence type="ECO:0000256" key="2">
    <source>
        <dbReference type="ARBA" id="ARBA00005120"/>
    </source>
</evidence>
<evidence type="ECO:0000256" key="8">
    <source>
        <dbReference type="ARBA" id="ARBA00023154"/>
    </source>
</evidence>
<evidence type="ECO:0000256" key="10">
    <source>
        <dbReference type="ARBA" id="ARBA00023270"/>
    </source>
</evidence>
<dbReference type="PRINTS" id="PR00146">
    <property type="entry name" value="DHPICSNTHASE"/>
</dbReference>
<dbReference type="Pfam" id="PF00701">
    <property type="entry name" value="DHDPS"/>
    <property type="match status" value="1"/>
</dbReference>
<evidence type="ECO:0000256" key="11">
    <source>
        <dbReference type="ARBA" id="ARBA00047836"/>
    </source>
</evidence>
<dbReference type="GO" id="GO:0008840">
    <property type="term" value="F:4-hydroxy-tetrahydrodipicolinate synthase activity"/>
    <property type="evidence" value="ECO:0007669"/>
    <property type="project" value="UniProtKB-UniRule"/>
</dbReference>
<dbReference type="PANTHER" id="PTHR12128:SF66">
    <property type="entry name" value="4-HYDROXY-2-OXOGLUTARATE ALDOLASE, MITOCHONDRIAL"/>
    <property type="match status" value="1"/>
</dbReference>
<comment type="caution">
    <text evidence="12">Was originally thought to be a dihydrodipicolinate synthase (DHDPS), catalyzing the condensation of (S)-aspartate-beta-semialdehyde [(S)-ASA] and pyruvate to dihydrodipicolinate (DHDP). However, it was shown in E.coli that the product of the enzymatic reaction is not dihydrodipicolinate but in fact (4S)-4-hydroxy-2,3,4,5-tetrahydro-(2S)-dipicolinic acid (HTPA), and that the consecutive dehydration reaction leading to DHDP is not spontaneous but catalyzed by DapB.</text>
</comment>
<dbReference type="UniPathway" id="UPA00034">
    <property type="reaction ID" value="UER00017"/>
</dbReference>
<evidence type="ECO:0000313" key="16">
    <source>
        <dbReference type="EMBL" id="OIM21559.1"/>
    </source>
</evidence>
<proteinExistence type="inferred from homology"/>
<comment type="subcellular location">
    <subcellularLocation>
        <location evidence="12">Cytoplasm</location>
    </subcellularLocation>
</comment>
<dbReference type="InterPro" id="IPR002220">
    <property type="entry name" value="DapA-like"/>
</dbReference>
<feature type="binding site" evidence="12 15">
    <location>
        <position position="50"/>
    </location>
    <ligand>
        <name>pyruvate</name>
        <dbReference type="ChEBI" id="CHEBI:15361"/>
    </ligand>
</feature>
<evidence type="ECO:0000313" key="17">
    <source>
        <dbReference type="Proteomes" id="UP000181728"/>
    </source>
</evidence>
<dbReference type="GO" id="GO:0005829">
    <property type="term" value="C:cytosol"/>
    <property type="evidence" value="ECO:0007669"/>
    <property type="project" value="TreeGrafter"/>
</dbReference>
<keyword evidence="10 12" id="KW-0704">Schiff base</keyword>
<feature type="binding site" evidence="12 15">
    <location>
        <position position="208"/>
    </location>
    <ligand>
        <name>pyruvate</name>
        <dbReference type="ChEBI" id="CHEBI:15361"/>
    </ligand>
</feature>
<keyword evidence="9 12" id="KW-0456">Lyase</keyword>
<dbReference type="EC" id="4.3.3.7" evidence="4 12"/>
<evidence type="ECO:0000256" key="15">
    <source>
        <dbReference type="PIRSR" id="PIRSR001365-2"/>
    </source>
</evidence>
<protein>
    <recommendedName>
        <fullName evidence="4 12">4-hydroxy-tetrahydrodipicolinate synthase</fullName>
        <shortName evidence="12">HTPA synthase</shortName>
        <ecNumber evidence="4 12">4.3.3.7</ecNumber>
    </recommendedName>
</protein>
<dbReference type="InterPro" id="IPR020625">
    <property type="entry name" value="Schiff_base-form_aldolases_AS"/>
</dbReference>